<dbReference type="InterPro" id="IPR027417">
    <property type="entry name" value="P-loop_NTPase"/>
</dbReference>
<dbReference type="SUPFAM" id="SSF52540">
    <property type="entry name" value="P-loop containing nucleoside triphosphate hydrolases"/>
    <property type="match status" value="1"/>
</dbReference>
<dbReference type="Proteomes" id="UP000474054">
    <property type="component" value="Unassembled WGS sequence"/>
</dbReference>
<proteinExistence type="predicted"/>
<reference evidence="1 2" key="1">
    <citation type="submission" date="2019-10" db="EMBL/GenBank/DDBJ databases">
        <title>Comparative genomics of sulfur disproportionating microorganisms.</title>
        <authorList>
            <person name="Ward L.M."/>
            <person name="Bertran E."/>
            <person name="Johnston D."/>
        </authorList>
    </citation>
    <scope>NUCLEOTIDE SEQUENCE [LARGE SCALE GENOMIC DNA]</scope>
    <source>
        <strain evidence="1 2">DSM 3772</strain>
    </source>
</reference>
<gene>
    <name evidence="1" type="ORF">GFB69_13125</name>
</gene>
<feature type="non-terminal residue" evidence="1">
    <location>
        <position position="133"/>
    </location>
</feature>
<organism evidence="1 2">
    <name type="scientific">Acidianus ambivalens</name>
    <name type="common">Desulfurolobus ambivalens</name>
    <dbReference type="NCBI Taxonomy" id="2283"/>
    <lineage>
        <taxon>Archaea</taxon>
        <taxon>Thermoproteota</taxon>
        <taxon>Thermoprotei</taxon>
        <taxon>Sulfolobales</taxon>
        <taxon>Sulfolobaceae</taxon>
        <taxon>Acidianus</taxon>
    </lineage>
</organism>
<accession>A0A6G1T6N3</accession>
<comment type="caution">
    <text evidence="1">The sequence shown here is derived from an EMBL/GenBank/DDBJ whole genome shotgun (WGS) entry which is preliminary data.</text>
</comment>
<evidence type="ECO:0000313" key="2">
    <source>
        <dbReference type="Proteomes" id="UP000474054"/>
    </source>
</evidence>
<protein>
    <recommendedName>
        <fullName evidence="3">AAA family ATPase</fullName>
    </recommendedName>
</protein>
<evidence type="ECO:0008006" key="3">
    <source>
        <dbReference type="Google" id="ProtNLM"/>
    </source>
</evidence>
<name>A0A6G1T6N3_ACIAM</name>
<dbReference type="AlphaFoldDB" id="A0A6G1T6N3"/>
<sequence length="133" mass="15147">MKFKINLSNFIFGEMEIKDITLIMGMPRTGKTTILRLLYDIIYYANNGVLPAELLSIINAFDISSAEITLENFTVTCTKEEEASCKPGGQAKRNEKALYIPVEIEEIVKFRLVPPFESYYSFMELLFKILSGT</sequence>
<evidence type="ECO:0000313" key="1">
    <source>
        <dbReference type="EMBL" id="MQL56602.1"/>
    </source>
</evidence>
<dbReference type="RefSeq" id="WP_152943575.1">
    <property type="nucleotide sequence ID" value="NZ_WHYS01000007.1"/>
</dbReference>
<dbReference type="EMBL" id="WHYS01000007">
    <property type="protein sequence ID" value="MQL56602.1"/>
    <property type="molecule type" value="Genomic_DNA"/>
</dbReference>